<protein>
    <recommendedName>
        <fullName evidence="3">Polyprotein</fullName>
    </recommendedName>
</protein>
<dbReference type="SUPFAM" id="SSF56672">
    <property type="entry name" value="DNA/RNA polymerases"/>
    <property type="match status" value="1"/>
</dbReference>
<name>A0ABQ9H0I3_9NEOP</name>
<evidence type="ECO:0000313" key="1">
    <source>
        <dbReference type="EMBL" id="KAJ8877718.1"/>
    </source>
</evidence>
<comment type="caution">
    <text evidence="1">The sequence shown here is derived from an EMBL/GenBank/DDBJ whole genome shotgun (WGS) entry which is preliminary data.</text>
</comment>
<dbReference type="CDD" id="cd09272">
    <property type="entry name" value="RNase_HI_RT_Ty1"/>
    <property type="match status" value="1"/>
</dbReference>
<evidence type="ECO:0000313" key="2">
    <source>
        <dbReference type="Proteomes" id="UP001159363"/>
    </source>
</evidence>
<dbReference type="PANTHER" id="PTHR11439:SF515">
    <property type="entry name" value="GAG-POL POLYPROTEIN"/>
    <property type="match status" value="1"/>
</dbReference>
<gene>
    <name evidence="1" type="ORF">PR048_022173</name>
</gene>
<dbReference type="PANTHER" id="PTHR11439">
    <property type="entry name" value="GAG-POL-RELATED RETROTRANSPOSON"/>
    <property type="match status" value="1"/>
</dbReference>
<sequence length="213" mass="24388">MLKRFNLRECKACLTPMEDRIEVIDADVNNVLHRELVGSLTYLSQTSRPDITFATSYLSRFLDCPTCPLWNAAKRVLHYVKGTIDKNLVYEKRSEECARVVYTDSDWGGDKTDRKSYLGRSKKQQAVALSSAEAKYTSCNLAALELLYLKGLLSDFVGDELTVKCCLLVDNKAAVHMMRNYENTRRLKHIDIKFHFLKDVVAKNLMSVEYVES</sequence>
<dbReference type="EMBL" id="JARBHB010000008">
    <property type="protein sequence ID" value="KAJ8877718.1"/>
    <property type="molecule type" value="Genomic_DNA"/>
</dbReference>
<dbReference type="InterPro" id="IPR043502">
    <property type="entry name" value="DNA/RNA_pol_sf"/>
</dbReference>
<dbReference type="Proteomes" id="UP001159363">
    <property type="component" value="Chromosome 7"/>
</dbReference>
<accession>A0ABQ9H0I3</accession>
<keyword evidence="2" id="KW-1185">Reference proteome</keyword>
<organism evidence="1 2">
    <name type="scientific">Dryococelus australis</name>
    <dbReference type="NCBI Taxonomy" id="614101"/>
    <lineage>
        <taxon>Eukaryota</taxon>
        <taxon>Metazoa</taxon>
        <taxon>Ecdysozoa</taxon>
        <taxon>Arthropoda</taxon>
        <taxon>Hexapoda</taxon>
        <taxon>Insecta</taxon>
        <taxon>Pterygota</taxon>
        <taxon>Neoptera</taxon>
        <taxon>Polyneoptera</taxon>
        <taxon>Phasmatodea</taxon>
        <taxon>Verophasmatodea</taxon>
        <taxon>Anareolatae</taxon>
        <taxon>Phasmatidae</taxon>
        <taxon>Eurycanthinae</taxon>
        <taxon>Dryococelus</taxon>
    </lineage>
</organism>
<feature type="non-terminal residue" evidence="1">
    <location>
        <position position="213"/>
    </location>
</feature>
<evidence type="ECO:0008006" key="3">
    <source>
        <dbReference type="Google" id="ProtNLM"/>
    </source>
</evidence>
<proteinExistence type="predicted"/>
<reference evidence="1 2" key="1">
    <citation type="submission" date="2023-02" db="EMBL/GenBank/DDBJ databases">
        <title>LHISI_Scaffold_Assembly.</title>
        <authorList>
            <person name="Stuart O.P."/>
            <person name="Cleave R."/>
            <person name="Magrath M.J.L."/>
            <person name="Mikheyev A.S."/>
        </authorList>
    </citation>
    <scope>NUCLEOTIDE SEQUENCE [LARGE SCALE GENOMIC DNA]</scope>
    <source>
        <strain evidence="1">Daus_M_001</strain>
        <tissue evidence="1">Leg muscle</tissue>
    </source>
</reference>